<dbReference type="EMBL" id="BAAAHE010000006">
    <property type="protein sequence ID" value="GAA0606602.1"/>
    <property type="molecule type" value="Genomic_DNA"/>
</dbReference>
<evidence type="ECO:0000256" key="1">
    <source>
        <dbReference type="ARBA" id="ARBA00022741"/>
    </source>
</evidence>
<dbReference type="Pfam" id="PF13191">
    <property type="entry name" value="AAA_16"/>
    <property type="match status" value="1"/>
</dbReference>
<keyword evidence="2" id="KW-0067">ATP-binding</keyword>
<keyword evidence="5" id="KW-1185">Reference proteome</keyword>
<dbReference type="Proteomes" id="UP001500957">
    <property type="component" value="Unassembled WGS sequence"/>
</dbReference>
<evidence type="ECO:0000313" key="5">
    <source>
        <dbReference type="Proteomes" id="UP001500957"/>
    </source>
</evidence>
<evidence type="ECO:0000256" key="2">
    <source>
        <dbReference type="ARBA" id="ARBA00022840"/>
    </source>
</evidence>
<dbReference type="PANTHER" id="PTHR16305">
    <property type="entry name" value="TESTICULAR SOLUBLE ADENYLYL CYCLASE"/>
    <property type="match status" value="1"/>
</dbReference>
<dbReference type="PANTHER" id="PTHR16305:SF28">
    <property type="entry name" value="GUANYLATE CYCLASE DOMAIN-CONTAINING PROTEIN"/>
    <property type="match status" value="1"/>
</dbReference>
<dbReference type="InterPro" id="IPR027417">
    <property type="entry name" value="P-loop_NTPase"/>
</dbReference>
<proteinExistence type="predicted"/>
<comment type="caution">
    <text evidence="4">The sequence shown here is derived from an EMBL/GenBank/DDBJ whole genome shotgun (WGS) entry which is preliminary data.</text>
</comment>
<name>A0ABP3RBG0_9ACTN</name>
<evidence type="ECO:0000259" key="3">
    <source>
        <dbReference type="Pfam" id="PF13191"/>
    </source>
</evidence>
<protein>
    <recommendedName>
        <fullName evidence="3">Orc1-like AAA ATPase domain-containing protein</fullName>
    </recommendedName>
</protein>
<dbReference type="SUPFAM" id="SSF52540">
    <property type="entry name" value="P-loop containing nucleoside triphosphate hydrolases"/>
    <property type="match status" value="1"/>
</dbReference>
<feature type="domain" description="Orc1-like AAA ATPase" evidence="3">
    <location>
        <begin position="33"/>
        <end position="172"/>
    </location>
</feature>
<accession>A0ABP3RBG0</accession>
<reference evidence="5" key="1">
    <citation type="journal article" date="2019" name="Int. J. Syst. Evol. Microbiol.">
        <title>The Global Catalogue of Microorganisms (GCM) 10K type strain sequencing project: providing services to taxonomists for standard genome sequencing and annotation.</title>
        <authorList>
            <consortium name="The Broad Institute Genomics Platform"/>
            <consortium name="The Broad Institute Genome Sequencing Center for Infectious Disease"/>
            <person name="Wu L."/>
            <person name="Ma J."/>
        </authorList>
    </citation>
    <scope>NUCLEOTIDE SEQUENCE [LARGE SCALE GENOMIC DNA]</scope>
    <source>
        <strain evidence="5">JCM 10671</strain>
    </source>
</reference>
<dbReference type="Gene3D" id="3.40.50.300">
    <property type="entry name" value="P-loop containing nucleotide triphosphate hydrolases"/>
    <property type="match status" value="1"/>
</dbReference>
<organism evidence="4 5">
    <name type="scientific">Sporichthya brevicatena</name>
    <dbReference type="NCBI Taxonomy" id="171442"/>
    <lineage>
        <taxon>Bacteria</taxon>
        <taxon>Bacillati</taxon>
        <taxon>Actinomycetota</taxon>
        <taxon>Actinomycetes</taxon>
        <taxon>Sporichthyales</taxon>
        <taxon>Sporichthyaceae</taxon>
        <taxon>Sporichthya</taxon>
    </lineage>
</organism>
<sequence>MGPEPSSAGTGGHVAESWRLPYGEARPYAEPVRLLEREHPLDVLTERARRAVAGDGSLVLLAGEPGIGKTVLLRAFASALREPPLWGMCDALSTPRPLGPLRDVAVDLGAPLPDLLREGAPQHEVFAAVLAALRDRPRTLIVEDLHWADEATADLVRFLARRIAGTPSLMVVSYRGRGRSGPPARAGPR</sequence>
<dbReference type="InterPro" id="IPR041664">
    <property type="entry name" value="AAA_16"/>
</dbReference>
<evidence type="ECO:0000313" key="4">
    <source>
        <dbReference type="EMBL" id="GAA0606602.1"/>
    </source>
</evidence>
<keyword evidence="1" id="KW-0547">Nucleotide-binding</keyword>
<gene>
    <name evidence="4" type="ORF">GCM10009547_05710</name>
</gene>